<feature type="region of interest" description="Disordered" evidence="1">
    <location>
        <begin position="1"/>
        <end position="27"/>
    </location>
</feature>
<accession>A0A2N1MBH6</accession>
<comment type="caution">
    <text evidence="3">The sequence shown here is derived from an EMBL/GenBank/DDBJ whole genome shotgun (WGS) entry which is preliminary data.</text>
</comment>
<feature type="transmembrane region" description="Helical" evidence="2">
    <location>
        <begin position="111"/>
        <end position="130"/>
    </location>
</feature>
<keyword evidence="2" id="KW-1133">Transmembrane helix</keyword>
<protein>
    <submittedName>
        <fullName evidence="3">Uncharacterized protein</fullName>
    </submittedName>
</protein>
<gene>
    <name evidence="3" type="ORF">RhiirC2_720129</name>
</gene>
<keyword evidence="2" id="KW-0472">Membrane</keyword>
<sequence>MATKRASKWKNKPPPCLATKQSQTSENRWVAIKHQKGHRHVKIRNSSEKSAPNWILNPIGIDSKLTIVRSDRSQDPQKSRRFRTDETSQKESQVASKLTKRLRRNNPRLRYEFWIGTTCSFGFGSVTVTVNFEKHYQLLVLIFRIGSITVLLSSILDLDLD</sequence>
<reference evidence="3 4" key="2">
    <citation type="submission" date="2017-10" db="EMBL/GenBank/DDBJ databases">
        <title>Extensive intraspecific genome diversity in a model arbuscular mycorrhizal fungus.</title>
        <authorList>
            <person name="Chen E.C.H."/>
            <person name="Morin E."/>
            <person name="Baudet D."/>
            <person name="Noel J."/>
            <person name="Ndikumana S."/>
            <person name="Charron P."/>
            <person name="St-Onge C."/>
            <person name="Giorgi J."/>
            <person name="Grigoriev I.V."/>
            <person name="Roux C."/>
            <person name="Martin F.M."/>
            <person name="Corradi N."/>
        </authorList>
    </citation>
    <scope>NUCLEOTIDE SEQUENCE [LARGE SCALE GENOMIC DNA]</scope>
    <source>
        <strain evidence="3 4">C2</strain>
    </source>
</reference>
<keyword evidence="2" id="KW-0812">Transmembrane</keyword>
<dbReference type="AlphaFoldDB" id="A0A2N1MBH6"/>
<dbReference type="EMBL" id="LLXL01003275">
    <property type="protein sequence ID" value="PKK58985.1"/>
    <property type="molecule type" value="Genomic_DNA"/>
</dbReference>
<proteinExistence type="predicted"/>
<name>A0A2N1MBH6_9GLOM</name>
<evidence type="ECO:0000256" key="1">
    <source>
        <dbReference type="SAM" id="MobiDB-lite"/>
    </source>
</evidence>
<reference evidence="3 4" key="1">
    <citation type="submission" date="2016-04" db="EMBL/GenBank/DDBJ databases">
        <title>Genome analyses suggest a sexual origin of heterokaryosis in a supposedly ancient asexual fungus.</title>
        <authorList>
            <person name="Ropars J."/>
            <person name="Sedzielewska K."/>
            <person name="Noel J."/>
            <person name="Charron P."/>
            <person name="Farinelli L."/>
            <person name="Marton T."/>
            <person name="Kruger M."/>
            <person name="Pelin A."/>
            <person name="Brachmann A."/>
            <person name="Corradi N."/>
        </authorList>
    </citation>
    <scope>NUCLEOTIDE SEQUENCE [LARGE SCALE GENOMIC DNA]</scope>
    <source>
        <strain evidence="3 4">C2</strain>
    </source>
</reference>
<evidence type="ECO:0000313" key="4">
    <source>
        <dbReference type="Proteomes" id="UP000233469"/>
    </source>
</evidence>
<feature type="compositionally biased region" description="Basic and acidic residues" evidence="1">
    <location>
        <begin position="70"/>
        <end position="89"/>
    </location>
</feature>
<organism evidence="3 4">
    <name type="scientific">Rhizophagus irregularis</name>
    <dbReference type="NCBI Taxonomy" id="588596"/>
    <lineage>
        <taxon>Eukaryota</taxon>
        <taxon>Fungi</taxon>
        <taxon>Fungi incertae sedis</taxon>
        <taxon>Mucoromycota</taxon>
        <taxon>Glomeromycotina</taxon>
        <taxon>Glomeromycetes</taxon>
        <taxon>Glomerales</taxon>
        <taxon>Glomeraceae</taxon>
        <taxon>Rhizophagus</taxon>
    </lineage>
</organism>
<evidence type="ECO:0000256" key="2">
    <source>
        <dbReference type="SAM" id="Phobius"/>
    </source>
</evidence>
<evidence type="ECO:0000313" key="3">
    <source>
        <dbReference type="EMBL" id="PKK58985.1"/>
    </source>
</evidence>
<feature type="compositionally biased region" description="Basic residues" evidence="1">
    <location>
        <begin position="1"/>
        <end position="11"/>
    </location>
</feature>
<feature type="region of interest" description="Disordered" evidence="1">
    <location>
        <begin position="70"/>
        <end position="95"/>
    </location>
</feature>
<feature type="transmembrane region" description="Helical" evidence="2">
    <location>
        <begin position="136"/>
        <end position="156"/>
    </location>
</feature>
<dbReference type="Proteomes" id="UP000233469">
    <property type="component" value="Unassembled WGS sequence"/>
</dbReference>